<evidence type="ECO:0000256" key="3">
    <source>
        <dbReference type="ARBA" id="ARBA00022643"/>
    </source>
</evidence>
<sequence>MRFEMDELSAAHRYRLMTSSVTPRPIAWVTTVGKDGLRNAAPFSSFNMMGASPPILALGLQFRADGTAKDTLANIAATGELVVNLVSVADAAAMNETARDFAPQVDELAHCGIDWLPSDAVAPPRIASAPVSFECRTAHLIEMGPDLTIVLARVAVMHVADRLVIDAERGHLDTPAMQLVGRMQGPGWYVRSTDLMQMMPPL</sequence>
<dbReference type="PANTHER" id="PTHR33798">
    <property type="entry name" value="FLAVOPROTEIN OXYGENASE"/>
    <property type="match status" value="1"/>
</dbReference>
<dbReference type="GO" id="GO:0010181">
    <property type="term" value="F:FMN binding"/>
    <property type="evidence" value="ECO:0007669"/>
    <property type="project" value="InterPro"/>
</dbReference>
<dbReference type="AlphaFoldDB" id="A0A7W6CBT8"/>
<dbReference type="PANTHER" id="PTHR33798:SF5">
    <property type="entry name" value="FLAVIN REDUCTASE LIKE DOMAIN-CONTAINING PROTEIN"/>
    <property type="match status" value="1"/>
</dbReference>
<reference evidence="6 7" key="1">
    <citation type="submission" date="2020-08" db="EMBL/GenBank/DDBJ databases">
        <title>Genomic Encyclopedia of Type Strains, Phase IV (KMG-IV): sequencing the most valuable type-strain genomes for metagenomic binning, comparative biology and taxonomic classification.</title>
        <authorList>
            <person name="Goeker M."/>
        </authorList>
    </citation>
    <scope>NUCLEOTIDE SEQUENCE [LARGE SCALE GENOMIC DNA]</scope>
    <source>
        <strain evidence="6 7">DSM 27057</strain>
    </source>
</reference>
<dbReference type="EMBL" id="JACIDX010000002">
    <property type="protein sequence ID" value="MBB3953699.1"/>
    <property type="molecule type" value="Genomic_DNA"/>
</dbReference>
<evidence type="ECO:0000256" key="2">
    <source>
        <dbReference type="ARBA" id="ARBA00022630"/>
    </source>
</evidence>
<evidence type="ECO:0000256" key="1">
    <source>
        <dbReference type="ARBA" id="ARBA00001917"/>
    </source>
</evidence>
<dbReference type="InterPro" id="IPR002563">
    <property type="entry name" value="Flavin_Rdtase-like_dom"/>
</dbReference>
<comment type="similarity">
    <text evidence="4">Belongs to the flavoredoxin family.</text>
</comment>
<keyword evidence="7" id="KW-1185">Reference proteome</keyword>
<evidence type="ECO:0000313" key="6">
    <source>
        <dbReference type="EMBL" id="MBB3953699.1"/>
    </source>
</evidence>
<evidence type="ECO:0000256" key="4">
    <source>
        <dbReference type="ARBA" id="ARBA00038054"/>
    </source>
</evidence>
<keyword evidence="3" id="KW-0288">FMN</keyword>
<proteinExistence type="inferred from homology"/>
<accession>A0A7W6CBT8</accession>
<dbReference type="SMART" id="SM00903">
    <property type="entry name" value="Flavin_Reduct"/>
    <property type="match status" value="1"/>
</dbReference>
<protein>
    <submittedName>
        <fullName evidence="6">Flavin reductase (DIM6/NTAB) family NADH-FMN oxidoreductase RutF</fullName>
    </submittedName>
</protein>
<evidence type="ECO:0000259" key="5">
    <source>
        <dbReference type="SMART" id="SM00903"/>
    </source>
</evidence>
<dbReference type="Proteomes" id="UP000548867">
    <property type="component" value="Unassembled WGS sequence"/>
</dbReference>
<comment type="cofactor">
    <cofactor evidence="1">
        <name>FMN</name>
        <dbReference type="ChEBI" id="CHEBI:58210"/>
    </cofactor>
</comment>
<evidence type="ECO:0000313" key="7">
    <source>
        <dbReference type="Proteomes" id="UP000548867"/>
    </source>
</evidence>
<dbReference type="Pfam" id="PF01613">
    <property type="entry name" value="Flavin_Reduct"/>
    <property type="match status" value="1"/>
</dbReference>
<dbReference type="SUPFAM" id="SSF50475">
    <property type="entry name" value="FMN-binding split barrel"/>
    <property type="match status" value="1"/>
</dbReference>
<comment type="caution">
    <text evidence="6">The sequence shown here is derived from an EMBL/GenBank/DDBJ whole genome shotgun (WGS) entry which is preliminary data.</text>
</comment>
<feature type="domain" description="Flavin reductase like" evidence="5">
    <location>
        <begin position="19"/>
        <end position="173"/>
    </location>
</feature>
<keyword evidence="2" id="KW-0285">Flavoprotein</keyword>
<dbReference type="RefSeq" id="WP_183622547.1">
    <property type="nucleotide sequence ID" value="NZ_JACIDX010000002.1"/>
</dbReference>
<organism evidence="6 7">
    <name type="scientific">Novosphingobium sediminicola</name>
    <dbReference type="NCBI Taxonomy" id="563162"/>
    <lineage>
        <taxon>Bacteria</taxon>
        <taxon>Pseudomonadati</taxon>
        <taxon>Pseudomonadota</taxon>
        <taxon>Alphaproteobacteria</taxon>
        <taxon>Sphingomonadales</taxon>
        <taxon>Sphingomonadaceae</taxon>
        <taxon>Novosphingobium</taxon>
    </lineage>
</organism>
<dbReference type="GO" id="GO:0016646">
    <property type="term" value="F:oxidoreductase activity, acting on the CH-NH group of donors, NAD or NADP as acceptor"/>
    <property type="evidence" value="ECO:0007669"/>
    <property type="project" value="UniProtKB-ARBA"/>
</dbReference>
<dbReference type="Gene3D" id="2.30.110.10">
    <property type="entry name" value="Electron Transport, Fmn-binding Protein, Chain A"/>
    <property type="match status" value="1"/>
</dbReference>
<name>A0A7W6CBT8_9SPHN</name>
<dbReference type="InterPro" id="IPR012349">
    <property type="entry name" value="Split_barrel_FMN-bd"/>
</dbReference>
<gene>
    <name evidence="6" type="ORF">GGR38_000626</name>
</gene>